<name>A0A841TC14_9BACL</name>
<dbReference type="Gene3D" id="3.30.457.10">
    <property type="entry name" value="Copper amine oxidase-like, N-terminal domain"/>
    <property type="match status" value="1"/>
</dbReference>
<feature type="signal peptide" evidence="1">
    <location>
        <begin position="1"/>
        <end position="25"/>
    </location>
</feature>
<dbReference type="Gene3D" id="3.10.350.10">
    <property type="entry name" value="LysM domain"/>
    <property type="match status" value="1"/>
</dbReference>
<organism evidence="3 4">
    <name type="scientific">Cohnella lubricantis</name>
    <dbReference type="NCBI Taxonomy" id="2163172"/>
    <lineage>
        <taxon>Bacteria</taxon>
        <taxon>Bacillati</taxon>
        <taxon>Bacillota</taxon>
        <taxon>Bacilli</taxon>
        <taxon>Bacillales</taxon>
        <taxon>Paenibacillaceae</taxon>
        <taxon>Cohnella</taxon>
    </lineage>
</organism>
<dbReference type="Proteomes" id="UP000574133">
    <property type="component" value="Unassembled WGS sequence"/>
</dbReference>
<comment type="caution">
    <text evidence="3">The sequence shown here is derived from an EMBL/GenBank/DDBJ whole genome shotgun (WGS) entry which is preliminary data.</text>
</comment>
<feature type="chain" id="PRO_5038416395" evidence="1">
    <location>
        <begin position="26"/>
        <end position="315"/>
    </location>
</feature>
<dbReference type="Pfam" id="PF07486">
    <property type="entry name" value="Hydrolase_2"/>
    <property type="match status" value="1"/>
</dbReference>
<keyword evidence="1" id="KW-0732">Signal</keyword>
<dbReference type="SUPFAM" id="SSF55383">
    <property type="entry name" value="Copper amine oxidase, domain N"/>
    <property type="match status" value="1"/>
</dbReference>
<evidence type="ECO:0000313" key="3">
    <source>
        <dbReference type="EMBL" id="MBB6678552.1"/>
    </source>
</evidence>
<dbReference type="SMART" id="SM00257">
    <property type="entry name" value="LysM"/>
    <property type="match status" value="1"/>
</dbReference>
<reference evidence="3 4" key="1">
    <citation type="submission" date="2020-08" db="EMBL/GenBank/DDBJ databases">
        <title>Cohnella phylogeny.</title>
        <authorList>
            <person name="Dunlap C."/>
        </authorList>
    </citation>
    <scope>NUCLEOTIDE SEQUENCE [LARGE SCALE GENOMIC DNA]</scope>
    <source>
        <strain evidence="3 4">DSM 103658</strain>
    </source>
</reference>
<evidence type="ECO:0000256" key="1">
    <source>
        <dbReference type="SAM" id="SignalP"/>
    </source>
</evidence>
<dbReference type="InterPro" id="IPR011105">
    <property type="entry name" value="Cell_wall_hydrolase_SleB"/>
</dbReference>
<dbReference type="SUPFAM" id="SSF54106">
    <property type="entry name" value="LysM domain"/>
    <property type="match status" value="1"/>
</dbReference>
<dbReference type="InterPro" id="IPR036582">
    <property type="entry name" value="Mao_N_sf"/>
</dbReference>
<feature type="domain" description="LysM" evidence="2">
    <location>
        <begin position="147"/>
        <end position="190"/>
    </location>
</feature>
<dbReference type="CDD" id="cd00118">
    <property type="entry name" value="LysM"/>
    <property type="match status" value="1"/>
</dbReference>
<evidence type="ECO:0000259" key="2">
    <source>
        <dbReference type="PROSITE" id="PS51782"/>
    </source>
</evidence>
<dbReference type="InterPro" id="IPR036779">
    <property type="entry name" value="LysM_dom_sf"/>
</dbReference>
<dbReference type="PROSITE" id="PS51782">
    <property type="entry name" value="LYSM"/>
    <property type="match status" value="1"/>
</dbReference>
<gene>
    <name evidence="3" type="ORF">H4Q31_14770</name>
</gene>
<dbReference type="Gene3D" id="1.10.10.2520">
    <property type="entry name" value="Cell wall hydrolase SleB, domain 1"/>
    <property type="match status" value="1"/>
</dbReference>
<dbReference type="RefSeq" id="WP_185179821.1">
    <property type="nucleotide sequence ID" value="NZ_CBCSEP010000006.1"/>
</dbReference>
<protein>
    <submittedName>
        <fullName evidence="3">Cell wall hydrolase</fullName>
    </submittedName>
</protein>
<dbReference type="Pfam" id="PF07833">
    <property type="entry name" value="Cu_amine_oxidN1"/>
    <property type="match status" value="1"/>
</dbReference>
<dbReference type="EMBL" id="JACJVN010000057">
    <property type="protein sequence ID" value="MBB6678552.1"/>
    <property type="molecule type" value="Genomic_DNA"/>
</dbReference>
<dbReference type="AlphaFoldDB" id="A0A841TC14"/>
<dbReference type="GO" id="GO:0016787">
    <property type="term" value="F:hydrolase activity"/>
    <property type="evidence" value="ECO:0007669"/>
    <property type="project" value="UniProtKB-KW"/>
</dbReference>
<dbReference type="InterPro" id="IPR042047">
    <property type="entry name" value="SleB_dom1"/>
</dbReference>
<keyword evidence="4" id="KW-1185">Reference proteome</keyword>
<dbReference type="InterPro" id="IPR012854">
    <property type="entry name" value="Cu_amine_oxidase-like_N"/>
</dbReference>
<evidence type="ECO:0000313" key="4">
    <source>
        <dbReference type="Proteomes" id="UP000574133"/>
    </source>
</evidence>
<dbReference type="Pfam" id="PF01476">
    <property type="entry name" value="LysM"/>
    <property type="match status" value="1"/>
</dbReference>
<proteinExistence type="predicted"/>
<dbReference type="InterPro" id="IPR018392">
    <property type="entry name" value="LysM"/>
</dbReference>
<accession>A0A841TC14</accession>
<sequence length="315" mass="33414">MTSIKRLLRITILALGLLLTASAGAAFASANGTLYIEDQKVRLSQETLLDDGVTYAPVKEISQLMGWSVSYDSDTGRITVSNEMGDTLVFRGGRSQIVYNGKTYDIAQAVKLMDGTSYIPLRTLAEAMHAKVGWNAEDKAVVLRAADAYTVASGDTLSVVAATYTISAQALKARNGLEDASIEAGQQLKVVVPDFLDPETEDAALIAKMVEIEAGNESYAGKLAVANVILNRVRSDSFPDTVSGVIYAPGQFPPAGAGRLLTETASSDSLKAALAALAGENNVPGAVYFFNPKYEPGKVKLVTVVKKIGNHMFAK</sequence>
<keyword evidence="3" id="KW-0378">Hydrolase</keyword>